<dbReference type="AlphaFoldDB" id="A0A2T1HXX1"/>
<protein>
    <recommendedName>
        <fullName evidence="4">VanZ family protein</fullName>
    </recommendedName>
</protein>
<evidence type="ECO:0000256" key="1">
    <source>
        <dbReference type="SAM" id="Phobius"/>
    </source>
</evidence>
<name>A0A2T1HXX1_9HYPH</name>
<keyword evidence="1" id="KW-0812">Transmembrane</keyword>
<dbReference type="EMBL" id="PVZS01000002">
    <property type="protein sequence ID" value="PSC06536.1"/>
    <property type="molecule type" value="Genomic_DNA"/>
</dbReference>
<keyword evidence="1" id="KW-1133">Transmembrane helix</keyword>
<gene>
    <name evidence="2" type="ORF">SLNSH_01610</name>
</gene>
<feature type="transmembrane region" description="Helical" evidence="1">
    <location>
        <begin position="58"/>
        <end position="78"/>
    </location>
</feature>
<keyword evidence="1" id="KW-0472">Membrane</keyword>
<feature type="transmembrane region" description="Helical" evidence="1">
    <location>
        <begin position="32"/>
        <end position="51"/>
    </location>
</feature>
<evidence type="ECO:0000313" key="3">
    <source>
        <dbReference type="Proteomes" id="UP000239772"/>
    </source>
</evidence>
<feature type="transmembrane region" description="Helical" evidence="1">
    <location>
        <begin position="90"/>
        <end position="107"/>
    </location>
</feature>
<accession>A0A2T1HXX1</accession>
<dbReference type="OrthoDB" id="7908547at2"/>
<organism evidence="2 3">
    <name type="scientific">Alsobacter soli</name>
    <dbReference type="NCBI Taxonomy" id="2109933"/>
    <lineage>
        <taxon>Bacteria</taxon>
        <taxon>Pseudomonadati</taxon>
        <taxon>Pseudomonadota</taxon>
        <taxon>Alphaproteobacteria</taxon>
        <taxon>Hyphomicrobiales</taxon>
        <taxon>Alsobacteraceae</taxon>
        <taxon>Alsobacter</taxon>
    </lineage>
</organism>
<dbReference type="Proteomes" id="UP000239772">
    <property type="component" value="Unassembled WGS sequence"/>
</dbReference>
<evidence type="ECO:0008006" key="4">
    <source>
        <dbReference type="Google" id="ProtNLM"/>
    </source>
</evidence>
<comment type="caution">
    <text evidence="2">The sequence shown here is derived from an EMBL/GenBank/DDBJ whole genome shotgun (WGS) entry which is preliminary data.</text>
</comment>
<keyword evidence="3" id="KW-1185">Reference proteome</keyword>
<evidence type="ECO:0000313" key="2">
    <source>
        <dbReference type="EMBL" id="PSC06536.1"/>
    </source>
</evidence>
<reference evidence="3" key="1">
    <citation type="submission" date="2018-03" db="EMBL/GenBank/DDBJ databases">
        <authorList>
            <person name="Sun L."/>
            <person name="Liu H."/>
            <person name="Chen W."/>
            <person name="Huang K."/>
            <person name="Liu W."/>
            <person name="Gao X."/>
        </authorList>
    </citation>
    <scope>NUCLEOTIDE SEQUENCE [LARGE SCALE GENOMIC DNA]</scope>
    <source>
        <strain evidence="3">SH9</strain>
    </source>
</reference>
<proteinExistence type="predicted"/>
<sequence length="117" mass="12309">MINNLRWAPWAALAAIAVATLSPIGLRPHVPGASADLERMAAFVVVGLLFGSMYSRRLGFALVVVVGGAMLLEILQNVIPTRHGLVHDGALKAIAGAAGVMITSLSARQIRARNSDR</sequence>
<dbReference type="RefSeq" id="WP_106334914.1">
    <property type="nucleotide sequence ID" value="NZ_PVZS01000002.1"/>
</dbReference>
<feature type="transmembrane region" description="Helical" evidence="1">
    <location>
        <begin position="7"/>
        <end position="26"/>
    </location>
</feature>